<dbReference type="Proteomes" id="UP000886520">
    <property type="component" value="Chromosome 21"/>
</dbReference>
<feature type="transmembrane region" description="Helical" evidence="1">
    <location>
        <begin position="189"/>
        <end position="213"/>
    </location>
</feature>
<feature type="transmembrane region" description="Helical" evidence="1">
    <location>
        <begin position="6"/>
        <end position="24"/>
    </location>
</feature>
<keyword evidence="1" id="KW-0812">Transmembrane</keyword>
<dbReference type="Pfam" id="PF04654">
    <property type="entry name" value="DUF599"/>
    <property type="match status" value="1"/>
</dbReference>
<dbReference type="EMBL" id="JABFUD020000021">
    <property type="protein sequence ID" value="KAI5063381.1"/>
    <property type="molecule type" value="Genomic_DNA"/>
</dbReference>
<dbReference type="PANTHER" id="PTHR31168">
    <property type="entry name" value="OS02G0292800 PROTEIN"/>
    <property type="match status" value="1"/>
</dbReference>
<dbReference type="InterPro" id="IPR006747">
    <property type="entry name" value="DUF599"/>
</dbReference>
<reference evidence="2" key="1">
    <citation type="submission" date="2021-01" db="EMBL/GenBank/DDBJ databases">
        <title>Adiantum capillus-veneris genome.</title>
        <authorList>
            <person name="Fang Y."/>
            <person name="Liao Q."/>
        </authorList>
    </citation>
    <scope>NUCLEOTIDE SEQUENCE</scope>
    <source>
        <strain evidence="2">H3</strain>
        <tissue evidence="2">Leaf</tissue>
    </source>
</reference>
<proteinExistence type="predicted"/>
<evidence type="ECO:0008006" key="4">
    <source>
        <dbReference type="Google" id="ProtNLM"/>
    </source>
</evidence>
<evidence type="ECO:0000256" key="1">
    <source>
        <dbReference type="SAM" id="Phobius"/>
    </source>
</evidence>
<evidence type="ECO:0000313" key="3">
    <source>
        <dbReference type="Proteomes" id="UP000886520"/>
    </source>
</evidence>
<sequence length="240" mass="26228">MEKGYVLEVVLVPAGVLLLLLYHARLLYRLRCSPTATVIGVNQINRQVWVRTMMADGLKNGVLAVQTLRNNIMASTLLATAAILLCSLLAVLVNSNGSSNSLQQRSMFLGGNKDITLSTKLLCVLICFIVAFLCNVQSVRYYSHVSFLISIPLGAGAPGLTPDYVNKFMVRGGQFWSIGLRAFYFSIPMFLWLFGPIPMFVSSVIMATMFHFLDTAKGFQQTMSISSHVDVESGEGSAAS</sequence>
<evidence type="ECO:0000313" key="2">
    <source>
        <dbReference type="EMBL" id="KAI5063381.1"/>
    </source>
</evidence>
<dbReference type="AlphaFoldDB" id="A0A9D4U8C4"/>
<keyword evidence="1" id="KW-0472">Membrane</keyword>
<name>A0A9D4U8C4_ADICA</name>
<protein>
    <recommendedName>
        <fullName evidence="4">DUF599 domain-containing protein</fullName>
    </recommendedName>
</protein>
<feature type="transmembrane region" description="Helical" evidence="1">
    <location>
        <begin position="76"/>
        <end position="95"/>
    </location>
</feature>
<keyword evidence="3" id="KW-1185">Reference proteome</keyword>
<keyword evidence="1" id="KW-1133">Transmembrane helix</keyword>
<comment type="caution">
    <text evidence="2">The sequence shown here is derived from an EMBL/GenBank/DDBJ whole genome shotgun (WGS) entry which is preliminary data.</text>
</comment>
<dbReference type="PANTHER" id="PTHR31168:SF1">
    <property type="entry name" value="DUF599 FAMILY PROTEIN"/>
    <property type="match status" value="1"/>
</dbReference>
<gene>
    <name evidence="2" type="ORF">GOP47_0021928</name>
</gene>
<feature type="transmembrane region" description="Helical" evidence="1">
    <location>
        <begin position="141"/>
        <end position="160"/>
    </location>
</feature>
<dbReference type="OrthoDB" id="761598at2759"/>
<accession>A0A9D4U8C4</accession>
<feature type="transmembrane region" description="Helical" evidence="1">
    <location>
        <begin position="115"/>
        <end position="134"/>
    </location>
</feature>
<organism evidence="2 3">
    <name type="scientific">Adiantum capillus-veneris</name>
    <name type="common">Maidenhair fern</name>
    <dbReference type="NCBI Taxonomy" id="13818"/>
    <lineage>
        <taxon>Eukaryota</taxon>
        <taxon>Viridiplantae</taxon>
        <taxon>Streptophyta</taxon>
        <taxon>Embryophyta</taxon>
        <taxon>Tracheophyta</taxon>
        <taxon>Polypodiopsida</taxon>
        <taxon>Polypodiidae</taxon>
        <taxon>Polypodiales</taxon>
        <taxon>Pteridineae</taxon>
        <taxon>Pteridaceae</taxon>
        <taxon>Vittarioideae</taxon>
        <taxon>Adiantum</taxon>
    </lineage>
</organism>